<dbReference type="EMBL" id="NCKW01004017">
    <property type="protein sequence ID" value="POM75147.1"/>
    <property type="molecule type" value="Genomic_DNA"/>
</dbReference>
<sequence>MIQELENSNIQLAESRSAVEELEEKLGRISKLREDYSELQATSKSTILCLEDEMDTLKRQDQNLQAQLAALISHPNLGSLPPPALTRLLFNQDQELAAARQRDQTQDQSLLEAHQHLKDRDQDLSKAQQRCQALGGQMLFSPSVKSVLKIDVSPDFRRNGTSSGQTVMKLNLSEIKRWRRQLPRPSVWIRPVPSFVLVGTMLTL</sequence>
<reference evidence="2 3" key="1">
    <citation type="journal article" date="2017" name="Genome Biol. Evol.">
        <title>Phytophthora megakarya and P. palmivora, closely related causal agents of cacao black pod rot, underwent increases in genome sizes and gene numbers by different mechanisms.</title>
        <authorList>
            <person name="Ali S.S."/>
            <person name="Shao J."/>
            <person name="Lary D.J."/>
            <person name="Kronmiller B."/>
            <person name="Shen D."/>
            <person name="Strem M.D."/>
            <person name="Amoako-Attah I."/>
            <person name="Akrofi A.Y."/>
            <person name="Begoude B.A."/>
            <person name="Ten Hoopen G.M."/>
            <person name="Coulibaly K."/>
            <person name="Kebe B.I."/>
            <person name="Melnick R.L."/>
            <person name="Guiltinan M.J."/>
            <person name="Tyler B.M."/>
            <person name="Meinhardt L.W."/>
            <person name="Bailey B.A."/>
        </authorList>
    </citation>
    <scope>NUCLEOTIDE SEQUENCE [LARGE SCALE GENOMIC DNA]</scope>
    <source>
        <strain evidence="3">sbr112.9</strain>
    </source>
</reference>
<dbReference type="OrthoDB" id="145754at2759"/>
<keyword evidence="1" id="KW-0175">Coiled coil</keyword>
<gene>
    <name evidence="2" type="ORF">PHPALM_7788</name>
</gene>
<feature type="coiled-coil region" evidence="1">
    <location>
        <begin position="2"/>
        <end position="74"/>
    </location>
</feature>
<evidence type="ECO:0000256" key="1">
    <source>
        <dbReference type="SAM" id="Coils"/>
    </source>
</evidence>
<proteinExistence type="predicted"/>
<evidence type="ECO:0000313" key="3">
    <source>
        <dbReference type="Proteomes" id="UP000237271"/>
    </source>
</evidence>
<organism evidence="2 3">
    <name type="scientific">Phytophthora palmivora</name>
    <dbReference type="NCBI Taxonomy" id="4796"/>
    <lineage>
        <taxon>Eukaryota</taxon>
        <taxon>Sar</taxon>
        <taxon>Stramenopiles</taxon>
        <taxon>Oomycota</taxon>
        <taxon>Peronosporomycetes</taxon>
        <taxon>Peronosporales</taxon>
        <taxon>Peronosporaceae</taxon>
        <taxon>Phytophthora</taxon>
    </lineage>
</organism>
<protein>
    <submittedName>
        <fullName evidence="2">Uncharacterized protein</fullName>
    </submittedName>
</protein>
<keyword evidence="3" id="KW-1185">Reference proteome</keyword>
<dbReference type="AlphaFoldDB" id="A0A2P4YBF1"/>
<comment type="caution">
    <text evidence="2">The sequence shown here is derived from an EMBL/GenBank/DDBJ whole genome shotgun (WGS) entry which is preliminary data.</text>
</comment>
<dbReference type="Proteomes" id="UP000237271">
    <property type="component" value="Unassembled WGS sequence"/>
</dbReference>
<evidence type="ECO:0000313" key="2">
    <source>
        <dbReference type="EMBL" id="POM75147.1"/>
    </source>
</evidence>
<accession>A0A2P4YBF1</accession>
<name>A0A2P4YBF1_9STRA</name>